<gene>
    <name evidence="1" type="ORF">ACFSR2_23530</name>
</gene>
<keyword evidence="2" id="KW-1185">Reference proteome</keyword>
<organism evidence="1 2">
    <name type="scientific">Emticicia soli</name>
    <dbReference type="NCBI Taxonomy" id="2027878"/>
    <lineage>
        <taxon>Bacteria</taxon>
        <taxon>Pseudomonadati</taxon>
        <taxon>Bacteroidota</taxon>
        <taxon>Cytophagia</taxon>
        <taxon>Cytophagales</taxon>
        <taxon>Leadbetterellaceae</taxon>
        <taxon>Emticicia</taxon>
    </lineage>
</organism>
<dbReference type="Proteomes" id="UP001597510">
    <property type="component" value="Unassembled WGS sequence"/>
</dbReference>
<proteinExistence type="predicted"/>
<name>A0ABW5JEU9_9BACT</name>
<evidence type="ECO:0000313" key="1">
    <source>
        <dbReference type="EMBL" id="MFD2523892.1"/>
    </source>
</evidence>
<accession>A0ABW5JEU9</accession>
<sequence>MTQRKVYLPIILGLILFPFIDSFSQQLIRGVITDSLSKQPISGVGVMEVNSKNGTITNENGEFQISVEKLPVILNFSHVSYQQKQKKVITTDFQEIQLPIAIIKLAEVKTGNPAISIINNTIRKALNDTSKRHYFKAFYQKVSSFNGKYTKLQEMFLNASWGQFGVDKWQPTNVRYAQMEVQKYTVPNISVLSFLHSSIIFKKPFFPLNIVDITETYSFKLKHYINPGSEKEIAVISCKPKAKEYVYPQFEGEIFIWTSKDNLCRILGDYNYPKSRNVSRTISLDINYKEDSKGFSLFDNLYLSEKVGKKFSSEQNTEKVWFFFYEEIEGLSKETIYPAFVENDMKIIKEAPYNASFWEKNIPIKHTKLEEDIIKYFEKKQQFTSNF</sequence>
<dbReference type="EMBL" id="JBHULC010000039">
    <property type="protein sequence ID" value="MFD2523892.1"/>
    <property type="molecule type" value="Genomic_DNA"/>
</dbReference>
<dbReference type="SUPFAM" id="SSF49464">
    <property type="entry name" value="Carboxypeptidase regulatory domain-like"/>
    <property type="match status" value="1"/>
</dbReference>
<dbReference type="Gene3D" id="2.60.40.1120">
    <property type="entry name" value="Carboxypeptidase-like, regulatory domain"/>
    <property type="match status" value="1"/>
</dbReference>
<comment type="caution">
    <text evidence="1">The sequence shown here is derived from an EMBL/GenBank/DDBJ whole genome shotgun (WGS) entry which is preliminary data.</text>
</comment>
<dbReference type="InterPro" id="IPR008969">
    <property type="entry name" value="CarboxyPept-like_regulatory"/>
</dbReference>
<evidence type="ECO:0000313" key="2">
    <source>
        <dbReference type="Proteomes" id="UP001597510"/>
    </source>
</evidence>
<protein>
    <submittedName>
        <fullName evidence="1">Carboxypeptidase-like regulatory domain-containing protein</fullName>
    </submittedName>
</protein>
<dbReference type="Pfam" id="PF13715">
    <property type="entry name" value="CarbopepD_reg_2"/>
    <property type="match status" value="1"/>
</dbReference>
<reference evidence="2" key="1">
    <citation type="journal article" date="2019" name="Int. J. Syst. Evol. Microbiol.">
        <title>The Global Catalogue of Microorganisms (GCM) 10K type strain sequencing project: providing services to taxonomists for standard genome sequencing and annotation.</title>
        <authorList>
            <consortium name="The Broad Institute Genomics Platform"/>
            <consortium name="The Broad Institute Genome Sequencing Center for Infectious Disease"/>
            <person name="Wu L."/>
            <person name="Ma J."/>
        </authorList>
    </citation>
    <scope>NUCLEOTIDE SEQUENCE [LARGE SCALE GENOMIC DNA]</scope>
    <source>
        <strain evidence="2">KCTC 52344</strain>
    </source>
</reference>
<dbReference type="RefSeq" id="WP_340238875.1">
    <property type="nucleotide sequence ID" value="NZ_JBBEWC010000010.1"/>
</dbReference>